<evidence type="ECO:0000313" key="5">
    <source>
        <dbReference type="EMBL" id="KAL3673203.1"/>
    </source>
</evidence>
<evidence type="ECO:0000256" key="3">
    <source>
        <dbReference type="ARBA" id="ARBA00022833"/>
    </source>
</evidence>
<keyword evidence="6" id="KW-1185">Reference proteome</keyword>
<protein>
    <recommendedName>
        <fullName evidence="4">BED-type domain-containing protein</fullName>
    </recommendedName>
</protein>
<reference evidence="5 6" key="1">
    <citation type="submission" date="2024-09" db="EMBL/GenBank/DDBJ databases">
        <title>Genome sequencing and assembly of Phytophthora oleae, isolate VK10A, causative agent of rot of olive drupes.</title>
        <authorList>
            <person name="Conti Taguali S."/>
            <person name="Riolo M."/>
            <person name="La Spada F."/>
            <person name="Cacciola S.O."/>
            <person name="Dionisio G."/>
        </authorList>
    </citation>
    <scope>NUCLEOTIDE SEQUENCE [LARGE SCALE GENOMIC DNA]</scope>
    <source>
        <strain evidence="5 6">VK10A</strain>
    </source>
</reference>
<evidence type="ECO:0000256" key="2">
    <source>
        <dbReference type="ARBA" id="ARBA00022771"/>
    </source>
</evidence>
<dbReference type="SUPFAM" id="SSF53098">
    <property type="entry name" value="Ribonuclease H-like"/>
    <property type="match status" value="1"/>
</dbReference>
<name>A0ABD3G221_9STRA</name>
<dbReference type="EMBL" id="JBIMZQ010000002">
    <property type="protein sequence ID" value="KAL3673203.1"/>
    <property type="molecule type" value="Genomic_DNA"/>
</dbReference>
<gene>
    <name evidence="5" type="ORF">V7S43_019059</name>
</gene>
<dbReference type="InterPro" id="IPR012337">
    <property type="entry name" value="RNaseH-like_sf"/>
</dbReference>
<dbReference type="PANTHER" id="PTHR40866">
    <property type="entry name" value="BED-TYPE DOMAIN-CONTAINING PROTEIN"/>
    <property type="match status" value="1"/>
</dbReference>
<feature type="domain" description="BED-type" evidence="4">
    <location>
        <begin position="16"/>
        <end position="49"/>
    </location>
</feature>
<sequence length="295" mass="33015">MATAREISAFFFTNNGDGFFTCKQCGNPRKQASGTGYTNLISHLKTKHPGYADLYEESQQNARRSLVDHGFVDPRMMEIFKWMEWVIVRNHALGEVDDPLTRSLAGIKAVSSKTLLRYMRHVAAKVGESTSQDITGAFGLMFDGWACGTLHFVAIYGVFVQDGARRQVLLAVSPAEFGQTANAHIEMVDAVLELYDKDSAMMLFFIADNCATNLAITNRLSVPLIGCASHRFNLAVCRFLEPFKPIIDQVQALVVQLRYPKNAAELARHTHLKPLKANATRWSSTFTMLERYVKI</sequence>
<evidence type="ECO:0000256" key="1">
    <source>
        <dbReference type="ARBA" id="ARBA00022723"/>
    </source>
</evidence>
<dbReference type="GO" id="GO:0008270">
    <property type="term" value="F:zinc ion binding"/>
    <property type="evidence" value="ECO:0007669"/>
    <property type="project" value="UniProtKB-KW"/>
</dbReference>
<proteinExistence type="predicted"/>
<organism evidence="5 6">
    <name type="scientific">Phytophthora oleae</name>
    <dbReference type="NCBI Taxonomy" id="2107226"/>
    <lineage>
        <taxon>Eukaryota</taxon>
        <taxon>Sar</taxon>
        <taxon>Stramenopiles</taxon>
        <taxon>Oomycota</taxon>
        <taxon>Peronosporomycetes</taxon>
        <taxon>Peronosporales</taxon>
        <taxon>Peronosporaceae</taxon>
        <taxon>Phytophthora</taxon>
    </lineage>
</organism>
<accession>A0ABD3G221</accession>
<keyword evidence="3" id="KW-0862">Zinc</keyword>
<keyword evidence="2" id="KW-0863">Zinc-finger</keyword>
<evidence type="ECO:0000313" key="6">
    <source>
        <dbReference type="Proteomes" id="UP001632037"/>
    </source>
</evidence>
<evidence type="ECO:0000259" key="4">
    <source>
        <dbReference type="Pfam" id="PF02892"/>
    </source>
</evidence>
<comment type="caution">
    <text evidence="5">The sequence shown here is derived from an EMBL/GenBank/DDBJ whole genome shotgun (WGS) entry which is preliminary data.</text>
</comment>
<keyword evidence="1" id="KW-0479">Metal-binding</keyword>
<dbReference type="InterPro" id="IPR003656">
    <property type="entry name" value="Znf_BED"/>
</dbReference>
<dbReference type="AlphaFoldDB" id="A0ABD3G221"/>
<dbReference type="Proteomes" id="UP001632037">
    <property type="component" value="Unassembled WGS sequence"/>
</dbReference>
<dbReference type="Pfam" id="PF02892">
    <property type="entry name" value="zf-BED"/>
    <property type="match status" value="1"/>
</dbReference>
<dbReference type="PANTHER" id="PTHR40866:SF1">
    <property type="entry name" value="BED-TYPE DOMAIN-CONTAINING PROTEIN"/>
    <property type="match status" value="1"/>
</dbReference>